<accession>A0A484NDR6</accession>
<proteinExistence type="predicted"/>
<dbReference type="AlphaFoldDB" id="A0A484NDR6"/>
<dbReference type="OrthoDB" id="1751344at2759"/>
<reference evidence="2 3" key="1">
    <citation type="submission" date="2018-04" db="EMBL/GenBank/DDBJ databases">
        <authorList>
            <person name="Vogel A."/>
        </authorList>
    </citation>
    <scope>NUCLEOTIDE SEQUENCE [LARGE SCALE GENOMIC DNA]</scope>
</reference>
<sequence length="218" mass="23528">MGKKTSKKGTKKHKHITKFVFDGTPVSEARLRSTSEASISGATAAKTGAVSTALEEGNDQLGINKHTPITSTPSKTVLRERKLRNGKTMVLQEAADDPGPNHDAEPTGQKTCFEDNIGKAVDSGMERSDDDLDKPRDSPSFYPILPEPPSKELPSSSGQNRDPSEGFPLKKVEVGDVVRIPAEGVSNLEEEWGFCLVGCFTGRFPGIKANFYPTIRVG</sequence>
<name>A0A484NDR6_9ASTE</name>
<protein>
    <submittedName>
        <fullName evidence="2">Uncharacterized protein</fullName>
    </submittedName>
</protein>
<organism evidence="2 3">
    <name type="scientific">Cuscuta campestris</name>
    <dbReference type="NCBI Taxonomy" id="132261"/>
    <lineage>
        <taxon>Eukaryota</taxon>
        <taxon>Viridiplantae</taxon>
        <taxon>Streptophyta</taxon>
        <taxon>Embryophyta</taxon>
        <taxon>Tracheophyta</taxon>
        <taxon>Spermatophyta</taxon>
        <taxon>Magnoliopsida</taxon>
        <taxon>eudicotyledons</taxon>
        <taxon>Gunneridae</taxon>
        <taxon>Pentapetalae</taxon>
        <taxon>asterids</taxon>
        <taxon>lamiids</taxon>
        <taxon>Solanales</taxon>
        <taxon>Convolvulaceae</taxon>
        <taxon>Cuscuteae</taxon>
        <taxon>Cuscuta</taxon>
        <taxon>Cuscuta subgen. Grammica</taxon>
        <taxon>Cuscuta sect. Cleistogrammica</taxon>
    </lineage>
</organism>
<keyword evidence="3" id="KW-1185">Reference proteome</keyword>
<evidence type="ECO:0000313" key="3">
    <source>
        <dbReference type="Proteomes" id="UP000595140"/>
    </source>
</evidence>
<feature type="region of interest" description="Disordered" evidence="1">
    <location>
        <begin position="58"/>
        <end position="169"/>
    </location>
</feature>
<evidence type="ECO:0000313" key="2">
    <source>
        <dbReference type="EMBL" id="VFQ98408.1"/>
    </source>
</evidence>
<evidence type="ECO:0000256" key="1">
    <source>
        <dbReference type="SAM" id="MobiDB-lite"/>
    </source>
</evidence>
<dbReference type="Proteomes" id="UP000595140">
    <property type="component" value="Unassembled WGS sequence"/>
</dbReference>
<gene>
    <name evidence="2" type="ORF">CCAM_LOCUS40184</name>
</gene>
<dbReference type="EMBL" id="OOIL02006589">
    <property type="protein sequence ID" value="VFQ98408.1"/>
    <property type="molecule type" value="Genomic_DNA"/>
</dbReference>